<dbReference type="InterPro" id="IPR042185">
    <property type="entry name" value="Serpin_sf_2"/>
</dbReference>
<keyword evidence="1" id="KW-0646">Protease inhibitor</keyword>
<dbReference type="OrthoDB" id="9440847at2759"/>
<keyword evidence="4" id="KW-0732">Signal</keyword>
<dbReference type="Gene3D" id="3.30.497.10">
    <property type="entry name" value="Antithrombin, subunit I, domain 2"/>
    <property type="match status" value="1"/>
</dbReference>
<proteinExistence type="inferred from homology"/>
<evidence type="ECO:0000256" key="3">
    <source>
        <dbReference type="RuleBase" id="RU000411"/>
    </source>
</evidence>
<dbReference type="PROSITE" id="PS00284">
    <property type="entry name" value="SERPIN"/>
    <property type="match status" value="1"/>
</dbReference>
<dbReference type="Pfam" id="PF00079">
    <property type="entry name" value="Serpin"/>
    <property type="match status" value="1"/>
</dbReference>
<evidence type="ECO:0000259" key="5">
    <source>
        <dbReference type="SMART" id="SM00093"/>
    </source>
</evidence>
<dbReference type="PANTHER" id="PTHR11461">
    <property type="entry name" value="SERINE PROTEASE INHIBITOR, SERPIN"/>
    <property type="match status" value="1"/>
</dbReference>
<evidence type="ECO:0000256" key="1">
    <source>
        <dbReference type="ARBA" id="ARBA00022690"/>
    </source>
</evidence>
<protein>
    <recommendedName>
        <fullName evidence="5">Serpin domain-containing protein</fullName>
    </recommendedName>
</protein>
<keyword evidence="2" id="KW-0722">Serine protease inhibitor</keyword>
<gene>
    <name evidence="6" type="ORF">PHYEVI_LOCUS1835</name>
</gene>
<sequence>MKTIASLILAALLILPSFTQQQRFDISNSVNTFGINLLGETVNQGGDGLNIALSTYSVWTLMATLVEGARDNTLRQLQNTLRLPPNNKVLVRYNFQNLTRYMNVRSSAVNLETENAMFTNKEFPVKAAFEDAALQYYGVPITPVNFRSPGPAAAIINRYVARLTRNRIPNFVDSADLLDAQVFMASLLYFKGLWKSPFQRNATHTESFYDEKGNKIGDVEMMYQTSSLPFARLEGLNAHAVELPYGSDGATSMVLVLPFKGDGVAAVLGKMSRMRFSDVLQTIEDAARMYPDELIHLYLPKFKVSSNFNLNVVLTKIGIKDVFDYSKSNLLDMFDQYLYLSRLIQKAEIEVDEEGTIATAATGASFVNKASPARFRVNKPFLYFIVNKLTRSIVFAGKISNPNTLK</sequence>
<dbReference type="Gene3D" id="2.30.39.10">
    <property type="entry name" value="Alpha-1-antitrypsin, domain 1"/>
    <property type="match status" value="1"/>
</dbReference>
<dbReference type="InterPro" id="IPR023795">
    <property type="entry name" value="Serpin_CS"/>
</dbReference>
<evidence type="ECO:0000313" key="6">
    <source>
        <dbReference type="EMBL" id="CAG9855384.1"/>
    </source>
</evidence>
<keyword evidence="7" id="KW-1185">Reference proteome</keyword>
<dbReference type="SUPFAM" id="SSF56574">
    <property type="entry name" value="Serpins"/>
    <property type="match status" value="1"/>
</dbReference>
<dbReference type="InterPro" id="IPR023796">
    <property type="entry name" value="Serpin_dom"/>
</dbReference>
<dbReference type="CDD" id="cd19598">
    <property type="entry name" value="serpin77Ba-like_insects"/>
    <property type="match status" value="1"/>
</dbReference>
<feature type="domain" description="Serpin" evidence="5">
    <location>
        <begin position="35"/>
        <end position="402"/>
    </location>
</feature>
<evidence type="ECO:0000313" key="7">
    <source>
        <dbReference type="Proteomes" id="UP001153712"/>
    </source>
</evidence>
<organism evidence="6 7">
    <name type="scientific">Phyllotreta striolata</name>
    <name type="common">Striped flea beetle</name>
    <name type="synonym">Crioceris striolata</name>
    <dbReference type="NCBI Taxonomy" id="444603"/>
    <lineage>
        <taxon>Eukaryota</taxon>
        <taxon>Metazoa</taxon>
        <taxon>Ecdysozoa</taxon>
        <taxon>Arthropoda</taxon>
        <taxon>Hexapoda</taxon>
        <taxon>Insecta</taxon>
        <taxon>Pterygota</taxon>
        <taxon>Neoptera</taxon>
        <taxon>Endopterygota</taxon>
        <taxon>Coleoptera</taxon>
        <taxon>Polyphaga</taxon>
        <taxon>Cucujiformia</taxon>
        <taxon>Chrysomeloidea</taxon>
        <taxon>Chrysomelidae</taxon>
        <taxon>Galerucinae</taxon>
        <taxon>Alticini</taxon>
        <taxon>Phyllotreta</taxon>
    </lineage>
</organism>
<evidence type="ECO:0000256" key="2">
    <source>
        <dbReference type="ARBA" id="ARBA00022900"/>
    </source>
</evidence>
<feature type="signal peptide" evidence="4">
    <location>
        <begin position="1"/>
        <end position="21"/>
    </location>
</feature>
<dbReference type="SMART" id="SM00093">
    <property type="entry name" value="SERPIN"/>
    <property type="match status" value="1"/>
</dbReference>
<dbReference type="AlphaFoldDB" id="A0A9N9THN9"/>
<dbReference type="EMBL" id="OU900103">
    <property type="protein sequence ID" value="CAG9855384.1"/>
    <property type="molecule type" value="Genomic_DNA"/>
</dbReference>
<accession>A0A9N9THN9</accession>
<dbReference type="GO" id="GO:0005615">
    <property type="term" value="C:extracellular space"/>
    <property type="evidence" value="ECO:0007669"/>
    <property type="project" value="InterPro"/>
</dbReference>
<dbReference type="InterPro" id="IPR000215">
    <property type="entry name" value="Serpin_fam"/>
</dbReference>
<dbReference type="GO" id="GO:0004867">
    <property type="term" value="F:serine-type endopeptidase inhibitor activity"/>
    <property type="evidence" value="ECO:0007669"/>
    <property type="project" value="UniProtKB-KW"/>
</dbReference>
<name>A0A9N9THN9_PHYSR</name>
<feature type="chain" id="PRO_5040132982" description="Serpin domain-containing protein" evidence="4">
    <location>
        <begin position="22"/>
        <end position="406"/>
    </location>
</feature>
<dbReference type="InterPro" id="IPR036186">
    <property type="entry name" value="Serpin_sf"/>
</dbReference>
<dbReference type="Proteomes" id="UP001153712">
    <property type="component" value="Chromosome 10"/>
</dbReference>
<dbReference type="PANTHER" id="PTHR11461:SF367">
    <property type="entry name" value="GH21475P-RELATED"/>
    <property type="match status" value="1"/>
</dbReference>
<evidence type="ECO:0000256" key="4">
    <source>
        <dbReference type="SAM" id="SignalP"/>
    </source>
</evidence>
<reference evidence="6" key="1">
    <citation type="submission" date="2022-01" db="EMBL/GenBank/DDBJ databases">
        <authorList>
            <person name="King R."/>
        </authorList>
    </citation>
    <scope>NUCLEOTIDE SEQUENCE</scope>
</reference>
<comment type="similarity">
    <text evidence="3">Belongs to the serpin family.</text>
</comment>
<dbReference type="InterPro" id="IPR042178">
    <property type="entry name" value="Serpin_sf_1"/>
</dbReference>